<dbReference type="OrthoDB" id="7326421at2759"/>
<sequence>MDREGIISKGSRSKKIESLLSTQAKAANLAAEQRWVGATTQLVDDLLAIPCPGEENLLPPPPSPPRPFKFDASQTEHELTRLLISTARQHAAAGEHNKSACLGLFRGDIAEALATAAERGALTSELVSLAPLAGHDVWSAASRLLAKQAAFPFLLLLPDSQQLEAQQLPHQAVAHLLACNQVEDAVAVYRRAGMYRDAIALARCRFSSSQLVLQQLWSDWAQALQAAHRPIYAAQCFLRAGRASEAIAVLEQGGGPRGSEPSMLLAAHKLSEKFGARSEARTLRCAGLLWEVGMLEEAGEVSCSLAGCSSLRLLVALELRVMPQPLAELSVLHRLRLLLPHPSDQLVRLAEGGWGGSGCEEENNGVLAGILLEAATSLDGGEGEEGRNRRERAERLLEDVQRGEWVRSLRGGMEEILTRRQQARAARSFLLAVLLGFCGKREKAGQELAVALSQLFALKDYMAAAELAVALLPDDCGGLERMGGEEEEGDAKPMREREGREGKVLQVLQAFRWFGEVYMACNGTGRKEVGKERQRLDRLQEMRAKLVGTSRHNQVEQALSSLPSVVTWLLPPPRCISFSDPESIIQAPAPSICSQLLADLDQLNVEERTLQ</sequence>
<dbReference type="GO" id="GO:0032797">
    <property type="term" value="C:SMN complex"/>
    <property type="evidence" value="ECO:0007669"/>
    <property type="project" value="TreeGrafter"/>
</dbReference>
<gene>
    <name evidence="2" type="ORF">GUITHDRAFT_142391</name>
</gene>
<dbReference type="GO" id="GO:0000387">
    <property type="term" value="P:spliceosomal snRNP assembly"/>
    <property type="evidence" value="ECO:0007669"/>
    <property type="project" value="TreeGrafter"/>
</dbReference>
<accession>L1IXP1</accession>
<keyword evidence="4" id="KW-1185">Reference proteome</keyword>
<dbReference type="EMBL" id="JH993027">
    <property type="protein sequence ID" value="EKX41001.1"/>
    <property type="molecule type" value="Genomic_DNA"/>
</dbReference>
<evidence type="ECO:0000313" key="4">
    <source>
        <dbReference type="Proteomes" id="UP000011087"/>
    </source>
</evidence>
<evidence type="ECO:0000313" key="3">
    <source>
        <dbReference type="EnsemblProtists" id="EKX41001"/>
    </source>
</evidence>
<reference evidence="3" key="3">
    <citation type="submission" date="2016-03" db="UniProtKB">
        <authorList>
            <consortium name="EnsemblProtists"/>
        </authorList>
    </citation>
    <scope>IDENTIFICATION</scope>
</reference>
<dbReference type="KEGG" id="gtt:GUITHDRAFT_142391"/>
<reference evidence="4" key="2">
    <citation type="submission" date="2012-11" db="EMBL/GenBank/DDBJ databases">
        <authorList>
            <person name="Kuo A."/>
            <person name="Curtis B.A."/>
            <person name="Tanifuji G."/>
            <person name="Burki F."/>
            <person name="Gruber A."/>
            <person name="Irimia M."/>
            <person name="Maruyama S."/>
            <person name="Arias M.C."/>
            <person name="Ball S.G."/>
            <person name="Gile G.H."/>
            <person name="Hirakawa Y."/>
            <person name="Hopkins J.F."/>
            <person name="Rensing S.A."/>
            <person name="Schmutz J."/>
            <person name="Symeonidi A."/>
            <person name="Elias M."/>
            <person name="Eveleigh R.J."/>
            <person name="Herman E.K."/>
            <person name="Klute M.J."/>
            <person name="Nakayama T."/>
            <person name="Obornik M."/>
            <person name="Reyes-Prieto A."/>
            <person name="Armbrust E.V."/>
            <person name="Aves S.J."/>
            <person name="Beiko R.G."/>
            <person name="Coutinho P."/>
            <person name="Dacks J.B."/>
            <person name="Durnford D.G."/>
            <person name="Fast N.M."/>
            <person name="Green B.R."/>
            <person name="Grisdale C."/>
            <person name="Hempe F."/>
            <person name="Henrissat B."/>
            <person name="Hoppner M.P."/>
            <person name="Ishida K.-I."/>
            <person name="Kim E."/>
            <person name="Koreny L."/>
            <person name="Kroth P.G."/>
            <person name="Liu Y."/>
            <person name="Malik S.-B."/>
            <person name="Maier U.G."/>
            <person name="McRose D."/>
            <person name="Mock T."/>
            <person name="Neilson J.A."/>
            <person name="Onodera N.T."/>
            <person name="Poole A.M."/>
            <person name="Pritham E.J."/>
            <person name="Richards T.A."/>
            <person name="Rocap G."/>
            <person name="Roy S.W."/>
            <person name="Sarai C."/>
            <person name="Schaack S."/>
            <person name="Shirato S."/>
            <person name="Slamovits C.H."/>
            <person name="Spencer D.F."/>
            <person name="Suzuki S."/>
            <person name="Worden A.Z."/>
            <person name="Zauner S."/>
            <person name="Barry K."/>
            <person name="Bell C."/>
            <person name="Bharti A.K."/>
            <person name="Crow J.A."/>
            <person name="Grimwood J."/>
            <person name="Kramer R."/>
            <person name="Lindquist E."/>
            <person name="Lucas S."/>
            <person name="Salamov A."/>
            <person name="McFadden G.I."/>
            <person name="Lane C.E."/>
            <person name="Keeling P.J."/>
            <person name="Gray M.W."/>
            <person name="Grigoriev I.V."/>
            <person name="Archibald J.M."/>
        </authorList>
    </citation>
    <scope>NUCLEOTIDE SEQUENCE</scope>
    <source>
        <strain evidence="4">CCMP2712</strain>
    </source>
</reference>
<dbReference type="EnsemblProtists" id="EKX41001">
    <property type="protein sequence ID" value="EKX41001"/>
    <property type="gene ID" value="GUITHDRAFT_142391"/>
</dbReference>
<dbReference type="RefSeq" id="XP_005827981.1">
    <property type="nucleotide sequence ID" value="XM_005827924.1"/>
</dbReference>
<dbReference type="STRING" id="905079.L1IXP1"/>
<dbReference type="AlphaFoldDB" id="L1IXP1"/>
<evidence type="ECO:0000313" key="2">
    <source>
        <dbReference type="EMBL" id="EKX41001.1"/>
    </source>
</evidence>
<evidence type="ECO:0000259" key="1">
    <source>
        <dbReference type="Pfam" id="PF23774"/>
    </source>
</evidence>
<dbReference type="GO" id="GO:0003730">
    <property type="term" value="F:mRNA 3'-UTR binding"/>
    <property type="evidence" value="ECO:0007669"/>
    <property type="project" value="TreeGrafter"/>
</dbReference>
<dbReference type="PANTHER" id="PTHR46362:SF1">
    <property type="entry name" value="GEM-ASSOCIATED PROTEIN 5"/>
    <property type="match status" value="1"/>
</dbReference>
<name>L1IXP1_GUITC</name>
<proteinExistence type="predicted"/>
<dbReference type="GeneID" id="17297593"/>
<dbReference type="InterPro" id="IPR052640">
    <property type="entry name" value="Gemin-5"/>
</dbReference>
<dbReference type="GO" id="GO:0005634">
    <property type="term" value="C:nucleus"/>
    <property type="evidence" value="ECO:0007669"/>
    <property type="project" value="TreeGrafter"/>
</dbReference>
<reference evidence="2 4" key="1">
    <citation type="journal article" date="2012" name="Nature">
        <title>Algal genomes reveal evolutionary mosaicism and the fate of nucleomorphs.</title>
        <authorList>
            <consortium name="DOE Joint Genome Institute"/>
            <person name="Curtis B.A."/>
            <person name="Tanifuji G."/>
            <person name="Burki F."/>
            <person name="Gruber A."/>
            <person name="Irimia M."/>
            <person name="Maruyama S."/>
            <person name="Arias M.C."/>
            <person name="Ball S.G."/>
            <person name="Gile G.H."/>
            <person name="Hirakawa Y."/>
            <person name="Hopkins J.F."/>
            <person name="Kuo A."/>
            <person name="Rensing S.A."/>
            <person name="Schmutz J."/>
            <person name="Symeonidi A."/>
            <person name="Elias M."/>
            <person name="Eveleigh R.J."/>
            <person name="Herman E.K."/>
            <person name="Klute M.J."/>
            <person name="Nakayama T."/>
            <person name="Obornik M."/>
            <person name="Reyes-Prieto A."/>
            <person name="Armbrust E.V."/>
            <person name="Aves S.J."/>
            <person name="Beiko R.G."/>
            <person name="Coutinho P."/>
            <person name="Dacks J.B."/>
            <person name="Durnford D.G."/>
            <person name="Fast N.M."/>
            <person name="Green B.R."/>
            <person name="Grisdale C.J."/>
            <person name="Hempel F."/>
            <person name="Henrissat B."/>
            <person name="Hoppner M.P."/>
            <person name="Ishida K."/>
            <person name="Kim E."/>
            <person name="Koreny L."/>
            <person name="Kroth P.G."/>
            <person name="Liu Y."/>
            <person name="Malik S.B."/>
            <person name="Maier U.G."/>
            <person name="McRose D."/>
            <person name="Mock T."/>
            <person name="Neilson J.A."/>
            <person name="Onodera N.T."/>
            <person name="Poole A.M."/>
            <person name="Pritham E.J."/>
            <person name="Richards T.A."/>
            <person name="Rocap G."/>
            <person name="Roy S.W."/>
            <person name="Sarai C."/>
            <person name="Schaack S."/>
            <person name="Shirato S."/>
            <person name="Slamovits C.H."/>
            <person name="Spencer D.F."/>
            <person name="Suzuki S."/>
            <person name="Worden A.Z."/>
            <person name="Zauner S."/>
            <person name="Barry K."/>
            <person name="Bell C."/>
            <person name="Bharti A.K."/>
            <person name="Crow J.A."/>
            <person name="Grimwood J."/>
            <person name="Kramer R."/>
            <person name="Lindquist E."/>
            <person name="Lucas S."/>
            <person name="Salamov A."/>
            <person name="McFadden G.I."/>
            <person name="Lane C.E."/>
            <person name="Keeling P.J."/>
            <person name="Gray M.W."/>
            <person name="Grigoriev I.V."/>
            <person name="Archibald J.M."/>
        </authorList>
    </citation>
    <scope>NUCLEOTIDE SEQUENCE</scope>
    <source>
        <strain evidence="2 4">CCMP2712</strain>
    </source>
</reference>
<feature type="domain" description="Gem-associated protein 5 TPR" evidence="1">
    <location>
        <begin position="76"/>
        <end position="281"/>
    </location>
</feature>
<dbReference type="InterPro" id="IPR056421">
    <property type="entry name" value="TPR_GEMI5"/>
</dbReference>
<dbReference type="PANTHER" id="PTHR46362">
    <property type="entry name" value="GEM-ASSOCIATED PROTEIN 5"/>
    <property type="match status" value="1"/>
</dbReference>
<dbReference type="PaxDb" id="55529-EKX41001"/>
<organism evidence="2">
    <name type="scientific">Guillardia theta (strain CCMP2712)</name>
    <name type="common">Cryptophyte</name>
    <dbReference type="NCBI Taxonomy" id="905079"/>
    <lineage>
        <taxon>Eukaryota</taxon>
        <taxon>Cryptophyceae</taxon>
        <taxon>Pyrenomonadales</taxon>
        <taxon>Geminigeraceae</taxon>
        <taxon>Guillardia</taxon>
    </lineage>
</organism>
<protein>
    <recommendedName>
        <fullName evidence="1">Gem-associated protein 5 TPR domain-containing protein</fullName>
    </recommendedName>
</protein>
<dbReference type="HOGENOM" id="CLU_447228_0_0_1"/>
<dbReference type="Pfam" id="PF23774">
    <property type="entry name" value="TPR_GEMI5"/>
    <property type="match status" value="1"/>
</dbReference>
<dbReference type="Proteomes" id="UP000011087">
    <property type="component" value="Unassembled WGS sequence"/>
</dbReference>